<keyword evidence="2" id="KW-0732">Signal</keyword>
<evidence type="ECO:0000313" key="3">
    <source>
        <dbReference type="EMBL" id="MCS7482697.1"/>
    </source>
</evidence>
<dbReference type="EMBL" id="JANYMP010000025">
    <property type="protein sequence ID" value="MCS7482697.1"/>
    <property type="molecule type" value="Genomic_DNA"/>
</dbReference>
<evidence type="ECO:0000256" key="1">
    <source>
        <dbReference type="SAM" id="MobiDB-lite"/>
    </source>
</evidence>
<feature type="signal peptide" evidence="2">
    <location>
        <begin position="1"/>
        <end position="27"/>
    </location>
</feature>
<evidence type="ECO:0000313" key="4">
    <source>
        <dbReference type="Proteomes" id="UP001141259"/>
    </source>
</evidence>
<dbReference type="AlphaFoldDB" id="A0A9X2VUQ1"/>
<dbReference type="Proteomes" id="UP001141259">
    <property type="component" value="Unassembled WGS sequence"/>
</dbReference>
<name>A0A9X2VUQ1_9PSEU</name>
<accession>A0A9X2VUQ1</accession>
<comment type="caution">
    <text evidence="3">The sequence shown here is derived from an EMBL/GenBank/DDBJ whole genome shotgun (WGS) entry which is preliminary data.</text>
</comment>
<feature type="region of interest" description="Disordered" evidence="1">
    <location>
        <begin position="76"/>
        <end position="110"/>
    </location>
</feature>
<feature type="compositionally biased region" description="Low complexity" evidence="1">
    <location>
        <begin position="83"/>
        <end position="98"/>
    </location>
</feature>
<reference evidence="3" key="1">
    <citation type="submission" date="2022-08" db="EMBL/GenBank/DDBJ databases">
        <authorList>
            <person name="Tistechok S."/>
            <person name="Samborskyy M."/>
            <person name="Roman I."/>
        </authorList>
    </citation>
    <scope>NUCLEOTIDE SEQUENCE</scope>
    <source>
        <strain evidence="3">DSM 103496</strain>
    </source>
</reference>
<dbReference type="RefSeq" id="WP_259628155.1">
    <property type="nucleotide sequence ID" value="NZ_JANYMP010000025.1"/>
</dbReference>
<keyword evidence="4" id="KW-1185">Reference proteome</keyword>
<gene>
    <name evidence="3" type="ORF">NZH93_38120</name>
</gene>
<feature type="chain" id="PRO_5040900621" evidence="2">
    <location>
        <begin position="28"/>
        <end position="151"/>
    </location>
</feature>
<evidence type="ECO:0000256" key="2">
    <source>
        <dbReference type="SAM" id="SignalP"/>
    </source>
</evidence>
<dbReference type="PROSITE" id="PS51257">
    <property type="entry name" value="PROKAR_LIPOPROTEIN"/>
    <property type="match status" value="1"/>
</dbReference>
<protein>
    <submittedName>
        <fullName evidence="3">Uncharacterized protein</fullName>
    </submittedName>
</protein>
<sequence length="151" mass="14900">MIAESRGPLLSRRRVLLAAASAPLAVACTTPPPAPLPPDPLADLAVQARADAALATAAGLEEVAAARTEHAKLIQAEVDRARPSGPSSSASAPPGTSAAPPPSSGTPEQVVEALQAAQKAGTELLATVPPHRAGLLGSVVAGCASLVEVMS</sequence>
<organism evidence="3 4">
    <name type="scientific">Umezawaea endophytica</name>
    <dbReference type="NCBI Taxonomy" id="1654476"/>
    <lineage>
        <taxon>Bacteria</taxon>
        <taxon>Bacillati</taxon>
        <taxon>Actinomycetota</taxon>
        <taxon>Actinomycetes</taxon>
        <taxon>Pseudonocardiales</taxon>
        <taxon>Pseudonocardiaceae</taxon>
        <taxon>Umezawaea</taxon>
    </lineage>
</organism>
<proteinExistence type="predicted"/>